<proteinExistence type="inferred from homology"/>
<evidence type="ECO:0000259" key="14">
    <source>
        <dbReference type="Pfam" id="PF01756"/>
    </source>
</evidence>
<dbReference type="PIRSF" id="PIRSF000168">
    <property type="entry name" value="Acyl-CoA_oxidase"/>
    <property type="match status" value="1"/>
</dbReference>
<evidence type="ECO:0000256" key="8">
    <source>
        <dbReference type="ARBA" id="ARBA00023002"/>
    </source>
</evidence>
<dbReference type="SUPFAM" id="SSF56645">
    <property type="entry name" value="Acyl-CoA dehydrogenase NM domain-like"/>
    <property type="match status" value="1"/>
</dbReference>
<comment type="subcellular location">
    <subcellularLocation>
        <location evidence="2">Peroxisome</location>
    </subcellularLocation>
</comment>
<dbReference type="Gene3D" id="1.20.140.10">
    <property type="entry name" value="Butyryl-CoA Dehydrogenase, subunit A, domain 3"/>
    <property type="match status" value="2"/>
</dbReference>
<dbReference type="PANTHER" id="PTHR10909">
    <property type="entry name" value="ELECTRON TRANSPORT OXIDOREDUCTASE"/>
    <property type="match status" value="1"/>
</dbReference>
<keyword evidence="7" id="KW-0276">Fatty acid metabolism</keyword>
<feature type="active site" description="Proton acceptor" evidence="12">
    <location>
        <position position="442"/>
    </location>
</feature>
<dbReference type="InterPro" id="IPR012258">
    <property type="entry name" value="Acyl-CoA_oxidase"/>
</dbReference>
<dbReference type="InterPro" id="IPR009100">
    <property type="entry name" value="AcylCoA_DH/oxidase_NM_dom_sf"/>
</dbReference>
<dbReference type="PANTHER" id="PTHR10909:SF390">
    <property type="entry name" value="PEROXISOMAL ACYL-COENZYME A OXIDASE 3"/>
    <property type="match status" value="1"/>
</dbReference>
<evidence type="ECO:0000256" key="9">
    <source>
        <dbReference type="ARBA" id="ARBA00023098"/>
    </source>
</evidence>
<dbReference type="GO" id="GO:0005504">
    <property type="term" value="F:fatty acid binding"/>
    <property type="evidence" value="ECO:0007669"/>
    <property type="project" value="TreeGrafter"/>
</dbReference>
<gene>
    <name evidence="17" type="primary">LOC114328777</name>
</gene>
<evidence type="ECO:0000256" key="4">
    <source>
        <dbReference type="ARBA" id="ARBA00006288"/>
    </source>
</evidence>
<dbReference type="InterPro" id="IPR002655">
    <property type="entry name" value="Acyl-CoA_oxidase_C"/>
</dbReference>
<evidence type="ECO:0000256" key="13">
    <source>
        <dbReference type="PIRSR" id="PIRSR000168-2"/>
    </source>
</evidence>
<evidence type="ECO:0000256" key="12">
    <source>
        <dbReference type="PIRSR" id="PIRSR000168-1"/>
    </source>
</evidence>
<evidence type="ECO:0000259" key="16">
    <source>
        <dbReference type="Pfam" id="PF22924"/>
    </source>
</evidence>
<feature type="domain" description="Acyl-CoA oxidase/dehydrogenase middle" evidence="15">
    <location>
        <begin position="147"/>
        <end position="256"/>
    </location>
</feature>
<dbReference type="FunFam" id="2.40.110.10:FF:000005">
    <property type="entry name" value="Acyl-coenzyme A oxidase"/>
    <property type="match status" value="1"/>
</dbReference>
<protein>
    <recommendedName>
        <fullName evidence="11">Acyl-coenzyme A oxidase</fullName>
    </recommendedName>
</protein>
<dbReference type="InterPro" id="IPR036250">
    <property type="entry name" value="AcylCo_DH-like_C"/>
</dbReference>
<organism evidence="17">
    <name type="scientific">Diabrotica virgifera virgifera</name>
    <name type="common">western corn rootworm</name>
    <dbReference type="NCBI Taxonomy" id="50390"/>
    <lineage>
        <taxon>Eukaryota</taxon>
        <taxon>Metazoa</taxon>
        <taxon>Ecdysozoa</taxon>
        <taxon>Arthropoda</taxon>
        <taxon>Hexapoda</taxon>
        <taxon>Insecta</taxon>
        <taxon>Pterygota</taxon>
        <taxon>Neoptera</taxon>
        <taxon>Endopterygota</taxon>
        <taxon>Coleoptera</taxon>
        <taxon>Polyphaga</taxon>
        <taxon>Cucujiformia</taxon>
        <taxon>Chrysomeloidea</taxon>
        <taxon>Chrysomelidae</taxon>
        <taxon>Galerucinae</taxon>
        <taxon>Diabroticina</taxon>
        <taxon>Diabroticites</taxon>
        <taxon>Diabrotica</taxon>
    </lineage>
</organism>
<evidence type="ECO:0000256" key="3">
    <source>
        <dbReference type="ARBA" id="ARBA00005189"/>
    </source>
</evidence>
<dbReference type="GO" id="GO:0005777">
    <property type="term" value="C:peroxisome"/>
    <property type="evidence" value="ECO:0007669"/>
    <property type="project" value="UniProtKB-SubCell"/>
</dbReference>
<evidence type="ECO:0000259" key="15">
    <source>
        <dbReference type="Pfam" id="PF02770"/>
    </source>
</evidence>
<dbReference type="InterPro" id="IPR006091">
    <property type="entry name" value="Acyl-CoA_Oxase/DH_mid-dom"/>
</dbReference>
<dbReference type="Gene3D" id="2.40.110.10">
    <property type="entry name" value="Butyryl-CoA Dehydrogenase, subunit A, domain 2"/>
    <property type="match status" value="1"/>
</dbReference>
<evidence type="ECO:0000256" key="1">
    <source>
        <dbReference type="ARBA" id="ARBA00001974"/>
    </source>
</evidence>
<dbReference type="RefSeq" id="XP_028133539.1">
    <property type="nucleotide sequence ID" value="XM_028277738.1"/>
</dbReference>
<dbReference type="SUPFAM" id="SSF47203">
    <property type="entry name" value="Acyl-CoA dehydrogenase C-terminal domain-like"/>
    <property type="match status" value="2"/>
</dbReference>
<comment type="similarity">
    <text evidence="4 11">Belongs to the acyl-CoA oxidase family.</text>
</comment>
<feature type="domain" description="Acyl-CoA oxidase C-alpha1" evidence="16">
    <location>
        <begin position="293"/>
        <end position="457"/>
    </location>
</feature>
<dbReference type="FunFam" id="1.20.140.10:FF:000010">
    <property type="entry name" value="Acyl-coenzyme A oxidase"/>
    <property type="match status" value="1"/>
</dbReference>
<dbReference type="Pfam" id="PF22924">
    <property type="entry name" value="ACOX_C_alpha1"/>
    <property type="match status" value="1"/>
</dbReference>
<comment type="cofactor">
    <cofactor evidence="1">
        <name>FAD</name>
        <dbReference type="ChEBI" id="CHEBI:57692"/>
    </cofactor>
</comment>
<dbReference type="GO" id="GO:0055088">
    <property type="term" value="P:lipid homeostasis"/>
    <property type="evidence" value="ECO:0007669"/>
    <property type="project" value="TreeGrafter"/>
</dbReference>
<comment type="pathway">
    <text evidence="3">Lipid metabolism.</text>
</comment>
<dbReference type="OrthoDB" id="538336at2759"/>
<dbReference type="FunFam" id="1.20.140.10:FF:000007">
    <property type="entry name" value="Acyl-coenzyme A oxidase"/>
    <property type="match status" value="1"/>
</dbReference>
<dbReference type="InterPro" id="IPR046373">
    <property type="entry name" value="Acyl-CoA_Oxase/DH_mid-dom_sf"/>
</dbReference>
<keyword evidence="10" id="KW-0576">Peroxisome</keyword>
<accession>A0A6P7FC64</accession>
<sequence length="690" mass="77439">MSHLIEDFKPGPLDFYRKKTSFDWKKLKVFLETEDGIEYQNEMYKMLESNPVHNKENLTSLPRDEQRRLAFLGSCDQAQNDILRWAYLLQNLRRPSSLARVLTSSVASAYVKHTVGNSLFVSSIINMGTERHQEFINDAEAGKIFGCYCLTEIAHGSNTRGMRTTATYDKKKQVFVFNSPDFEAAKCWAGGLGQTAMFGTVYAQLILDNQNYGLHAFIVPFRDPKTLLPYPGLEIGDMGGKIGLNGIDNGFVQFKNYEIPRVNLLNKIADVSEDGRYITPIKDPNKRHGAALGSLSAGRVNIAAMVDSLGSKALVIAIRYAAVRKQFGPNGKEELPILEYQSHQLRLIPYLAAAYVLRNFNTYFSEKFYEFTMNNILGNSSPNAPELGIEIHGVSSASKPMAGWIMKDAVQECRECCGGHGYLHAAGLGDVRNELDPNLTYEGENHVLIQQTVNWLLKIAPQMLEGRQISTPLQSIDFLSNGLNILKNSRFSARGTDEVSHPESIIKTFQWLVVYLLKATHEKVEEELKAGKDLFEAKNNSQVYYGKSLGIAFIQHFFLQRFLVTISEAEDPAIKAVLTRIFSLFGLWSIEKWHIATLFKGGFASNELAPTLIQDAILKLCADLKDDAVGLVDVIAVPDFILRSCLGSSDGQVYKRLKESMTNDEYNMNRPPWWKEVVNYAENNSAKSKL</sequence>
<keyword evidence="6 11" id="KW-0274">FAD</keyword>
<evidence type="ECO:0000256" key="2">
    <source>
        <dbReference type="ARBA" id="ARBA00004275"/>
    </source>
</evidence>
<dbReference type="FunCoup" id="A0A6P7FC64">
    <property type="interactions" value="685"/>
</dbReference>
<evidence type="ECO:0000313" key="17">
    <source>
        <dbReference type="RefSeq" id="XP_028133539.1"/>
    </source>
</evidence>
<name>A0A6P7FC64_DIAVI</name>
<keyword evidence="9" id="KW-0443">Lipid metabolism</keyword>
<dbReference type="InParanoid" id="A0A6P7FC64"/>
<reference evidence="17" key="1">
    <citation type="submission" date="2025-08" db="UniProtKB">
        <authorList>
            <consortium name="RefSeq"/>
        </authorList>
    </citation>
    <scope>IDENTIFICATION</scope>
</reference>
<feature type="binding site" evidence="13">
    <location>
        <position position="151"/>
    </location>
    <ligand>
        <name>FAD</name>
        <dbReference type="ChEBI" id="CHEBI:57692"/>
    </ligand>
</feature>
<evidence type="ECO:0000256" key="5">
    <source>
        <dbReference type="ARBA" id="ARBA00022630"/>
    </source>
</evidence>
<dbReference type="GO" id="GO:0016402">
    <property type="term" value="F:pristanoyl-CoA oxidase activity"/>
    <property type="evidence" value="ECO:0007669"/>
    <property type="project" value="TreeGrafter"/>
</dbReference>
<keyword evidence="8" id="KW-0560">Oxidoreductase</keyword>
<dbReference type="GO" id="GO:0071949">
    <property type="term" value="F:FAD binding"/>
    <property type="evidence" value="ECO:0007669"/>
    <property type="project" value="InterPro"/>
</dbReference>
<dbReference type="GO" id="GO:0033540">
    <property type="term" value="P:fatty acid beta-oxidation using acyl-CoA oxidase"/>
    <property type="evidence" value="ECO:0007669"/>
    <property type="project" value="TreeGrafter"/>
</dbReference>
<dbReference type="AlphaFoldDB" id="A0A6P7FC64"/>
<feature type="binding site" evidence="13">
    <location>
        <position position="190"/>
    </location>
    <ligand>
        <name>FAD</name>
        <dbReference type="ChEBI" id="CHEBI:57692"/>
    </ligand>
</feature>
<evidence type="ECO:0000256" key="6">
    <source>
        <dbReference type="ARBA" id="ARBA00022827"/>
    </source>
</evidence>
<dbReference type="Pfam" id="PF02770">
    <property type="entry name" value="Acyl-CoA_dh_M"/>
    <property type="match status" value="1"/>
</dbReference>
<feature type="domain" description="Acyl-CoA oxidase C-terminal" evidence="14">
    <location>
        <begin position="502"/>
        <end position="678"/>
    </location>
</feature>
<evidence type="ECO:0000256" key="11">
    <source>
        <dbReference type="PIRNR" id="PIRNR000168"/>
    </source>
</evidence>
<keyword evidence="5 11" id="KW-0285">Flavoprotein</keyword>
<dbReference type="InterPro" id="IPR055060">
    <property type="entry name" value="ACOX_C_alpha1"/>
</dbReference>
<evidence type="ECO:0000256" key="10">
    <source>
        <dbReference type="ARBA" id="ARBA00023140"/>
    </source>
</evidence>
<evidence type="ECO:0000256" key="7">
    <source>
        <dbReference type="ARBA" id="ARBA00022832"/>
    </source>
</evidence>
<dbReference type="Pfam" id="PF01756">
    <property type="entry name" value="ACOX"/>
    <property type="match status" value="1"/>
</dbReference>